<dbReference type="EMBL" id="DVHA01000111">
    <property type="protein sequence ID" value="HIR60611.1"/>
    <property type="molecule type" value="Genomic_DNA"/>
</dbReference>
<evidence type="ECO:0000313" key="9">
    <source>
        <dbReference type="Proteomes" id="UP000824241"/>
    </source>
</evidence>
<dbReference type="InterPro" id="IPR020084">
    <property type="entry name" value="NUDIX_hydrolase_CS"/>
</dbReference>
<dbReference type="Proteomes" id="UP000824241">
    <property type="component" value="Unassembled WGS sequence"/>
</dbReference>
<dbReference type="GO" id="GO:0006281">
    <property type="term" value="P:DNA repair"/>
    <property type="evidence" value="ECO:0007669"/>
    <property type="project" value="InterPro"/>
</dbReference>
<evidence type="ECO:0000259" key="7">
    <source>
        <dbReference type="PROSITE" id="PS51462"/>
    </source>
</evidence>
<dbReference type="GO" id="GO:0046872">
    <property type="term" value="F:metal ion binding"/>
    <property type="evidence" value="ECO:0007669"/>
    <property type="project" value="UniProtKB-KW"/>
</dbReference>
<reference evidence="8" key="1">
    <citation type="submission" date="2020-10" db="EMBL/GenBank/DDBJ databases">
        <authorList>
            <person name="Gilroy R."/>
        </authorList>
    </citation>
    <scope>NUCLEOTIDE SEQUENCE</scope>
    <source>
        <strain evidence="8">CHK189-12415</strain>
    </source>
</reference>
<dbReference type="PROSITE" id="PS51462">
    <property type="entry name" value="NUDIX"/>
    <property type="match status" value="1"/>
</dbReference>
<dbReference type="PANTHER" id="PTHR43758:SF2">
    <property type="entry name" value="OXIDIZED PURINE NUCLEOSIDE TRIPHOSPHATE HYDROLASE"/>
    <property type="match status" value="1"/>
</dbReference>
<dbReference type="CDD" id="cd18886">
    <property type="entry name" value="NUDIX_MutT_Nudt1"/>
    <property type="match status" value="1"/>
</dbReference>
<keyword evidence="4 6" id="KW-0378">Hydrolase</keyword>
<dbReference type="PRINTS" id="PR00502">
    <property type="entry name" value="NUDIXFAMILY"/>
</dbReference>
<evidence type="ECO:0000256" key="4">
    <source>
        <dbReference type="ARBA" id="ARBA00022801"/>
    </source>
</evidence>
<proteinExistence type="inferred from homology"/>
<dbReference type="PRINTS" id="PR01402">
    <property type="entry name" value="MUTATORMUTX"/>
</dbReference>
<reference evidence="8" key="2">
    <citation type="journal article" date="2021" name="PeerJ">
        <title>Extensive microbial diversity within the chicken gut microbiome revealed by metagenomics and culture.</title>
        <authorList>
            <person name="Gilroy R."/>
            <person name="Ravi A."/>
            <person name="Getino M."/>
            <person name="Pursley I."/>
            <person name="Horton D.L."/>
            <person name="Alikhan N.F."/>
            <person name="Baker D."/>
            <person name="Gharbi K."/>
            <person name="Hall N."/>
            <person name="Watson M."/>
            <person name="Adriaenssens E.M."/>
            <person name="Foster-Nyarko E."/>
            <person name="Jarju S."/>
            <person name="Secka A."/>
            <person name="Antonio M."/>
            <person name="Oren A."/>
            <person name="Chaudhuri R.R."/>
            <person name="La Ragione R."/>
            <person name="Hildebrand F."/>
            <person name="Pallen M.J."/>
        </authorList>
    </citation>
    <scope>NUCLEOTIDE SEQUENCE</scope>
    <source>
        <strain evidence="8">CHK189-12415</strain>
    </source>
</reference>
<keyword evidence="3" id="KW-0479">Metal-binding</keyword>
<dbReference type="InterPro" id="IPR000086">
    <property type="entry name" value="NUDIX_hydrolase_dom"/>
</dbReference>
<protein>
    <submittedName>
        <fullName evidence="8">8-oxo-dGTP diphosphatase</fullName>
    </submittedName>
</protein>
<dbReference type="GO" id="GO:0008413">
    <property type="term" value="F:8-oxo-7,8-dihydroguanosine triphosphate pyrophosphatase activity"/>
    <property type="evidence" value="ECO:0007669"/>
    <property type="project" value="InterPro"/>
</dbReference>
<dbReference type="GO" id="GO:0005737">
    <property type="term" value="C:cytoplasm"/>
    <property type="evidence" value="ECO:0007669"/>
    <property type="project" value="TreeGrafter"/>
</dbReference>
<dbReference type="PROSITE" id="PS00893">
    <property type="entry name" value="NUDIX_BOX"/>
    <property type="match status" value="1"/>
</dbReference>
<feature type="domain" description="Nudix hydrolase" evidence="7">
    <location>
        <begin position="1"/>
        <end position="129"/>
    </location>
</feature>
<dbReference type="PANTHER" id="PTHR43758">
    <property type="entry name" value="7,8-DIHYDRO-8-OXOGUANINE TRIPHOSPHATASE"/>
    <property type="match status" value="1"/>
</dbReference>
<dbReference type="InterPro" id="IPR015797">
    <property type="entry name" value="NUDIX_hydrolase-like_dom_sf"/>
</dbReference>
<dbReference type="InterPro" id="IPR003562">
    <property type="entry name" value="Mutator_MutX_prot"/>
</dbReference>
<dbReference type="SUPFAM" id="SSF55811">
    <property type="entry name" value="Nudix"/>
    <property type="match status" value="1"/>
</dbReference>
<comment type="cofactor">
    <cofactor evidence="1">
        <name>Mg(2+)</name>
        <dbReference type="ChEBI" id="CHEBI:18420"/>
    </cofactor>
</comment>
<dbReference type="InterPro" id="IPR020476">
    <property type="entry name" value="Nudix_hydrolase"/>
</dbReference>
<evidence type="ECO:0000256" key="6">
    <source>
        <dbReference type="RuleBase" id="RU003476"/>
    </source>
</evidence>
<evidence type="ECO:0000256" key="3">
    <source>
        <dbReference type="ARBA" id="ARBA00022723"/>
    </source>
</evidence>
<name>A0A9D1DX42_9FIRM</name>
<dbReference type="AlphaFoldDB" id="A0A9D1DX42"/>
<evidence type="ECO:0000313" key="8">
    <source>
        <dbReference type="EMBL" id="HIR60611.1"/>
    </source>
</evidence>
<comment type="caution">
    <text evidence="8">The sequence shown here is derived from an EMBL/GenBank/DDBJ whole genome shotgun (WGS) entry which is preliminary data.</text>
</comment>
<comment type="similarity">
    <text evidence="2 6">Belongs to the Nudix hydrolase family.</text>
</comment>
<evidence type="ECO:0000256" key="5">
    <source>
        <dbReference type="ARBA" id="ARBA00022842"/>
    </source>
</evidence>
<dbReference type="Pfam" id="PF00293">
    <property type="entry name" value="NUDIX"/>
    <property type="match status" value="1"/>
</dbReference>
<accession>A0A9D1DX42</accession>
<evidence type="ECO:0000256" key="1">
    <source>
        <dbReference type="ARBA" id="ARBA00001946"/>
    </source>
</evidence>
<evidence type="ECO:0000256" key="2">
    <source>
        <dbReference type="ARBA" id="ARBA00005582"/>
    </source>
</evidence>
<keyword evidence="5" id="KW-0460">Magnesium</keyword>
<sequence length="160" mass="18368">MLLSSLCYLEREGELLLLHRVKKAADPNQGKWIGVGGKFEEGESPEECAVREVREETGLTMLEPELRGIVTFVNDRYPTEYMFLFTCSRFSGELAADCPEGVLRWVKKEEALSLPMWEGDRVFFRLLREGRPFFSLKLVYSGDRLDRAVVDGKEIPAVFR</sequence>
<dbReference type="Gene3D" id="3.90.79.10">
    <property type="entry name" value="Nucleoside Triphosphate Pyrophosphohydrolase"/>
    <property type="match status" value="1"/>
</dbReference>
<organism evidence="8 9">
    <name type="scientific">Candidatus Faecivivens stercoravium</name>
    <dbReference type="NCBI Taxonomy" id="2840803"/>
    <lineage>
        <taxon>Bacteria</taxon>
        <taxon>Bacillati</taxon>
        <taxon>Bacillota</taxon>
        <taxon>Clostridia</taxon>
        <taxon>Eubacteriales</taxon>
        <taxon>Oscillospiraceae</taxon>
        <taxon>Oscillospiraceae incertae sedis</taxon>
        <taxon>Candidatus Faecivivens</taxon>
    </lineage>
</organism>
<gene>
    <name evidence="8" type="ORF">IAB37_03450</name>
</gene>